<accession>A0ABR6BKX8</accession>
<dbReference type="Pfam" id="PF04203">
    <property type="entry name" value="Sortase"/>
    <property type="match status" value="1"/>
</dbReference>
<evidence type="ECO:0000256" key="1">
    <source>
        <dbReference type="ARBA" id="ARBA00022801"/>
    </source>
</evidence>
<dbReference type="InterPro" id="IPR042001">
    <property type="entry name" value="Sortase_F"/>
</dbReference>
<evidence type="ECO:0000313" key="2">
    <source>
        <dbReference type="EMBL" id="MBA8927556.1"/>
    </source>
</evidence>
<reference evidence="2 3" key="1">
    <citation type="submission" date="2020-08" db="EMBL/GenBank/DDBJ databases">
        <title>Genomic Encyclopedia of Archaeal and Bacterial Type Strains, Phase II (KMG-II): from individual species to whole genera.</title>
        <authorList>
            <person name="Goeker M."/>
        </authorList>
    </citation>
    <scope>NUCLEOTIDE SEQUENCE [LARGE SCALE GENOMIC DNA]</scope>
    <source>
        <strain evidence="2 3">DSM 43850</strain>
    </source>
</reference>
<evidence type="ECO:0000313" key="3">
    <source>
        <dbReference type="Proteomes" id="UP000517916"/>
    </source>
</evidence>
<dbReference type="SUPFAM" id="SSF63817">
    <property type="entry name" value="Sortase"/>
    <property type="match status" value="1"/>
</dbReference>
<keyword evidence="1" id="KW-0378">Hydrolase</keyword>
<comment type="caution">
    <text evidence="2">The sequence shown here is derived from an EMBL/GenBank/DDBJ whole genome shotgun (WGS) entry which is preliminary data.</text>
</comment>
<dbReference type="EMBL" id="JACJID010000003">
    <property type="protein sequence ID" value="MBA8927556.1"/>
    <property type="molecule type" value="Genomic_DNA"/>
</dbReference>
<evidence type="ECO:0008006" key="4">
    <source>
        <dbReference type="Google" id="ProtNLM"/>
    </source>
</evidence>
<dbReference type="Gene3D" id="2.40.260.10">
    <property type="entry name" value="Sortase"/>
    <property type="match status" value="1"/>
</dbReference>
<sequence>MSRRSLYLGSAVVLLAALLVTTTFLLIEDLSPVPTAMPLARWAGEATQVATPSAVPEIPVPTGVPVGTVRLPAGGTAQLIRSDLTADGTLPIPDRLDRATWWGAALGAQRGATLLAGHVNWQGSTGPFAELWRDHPGDQVGVVDTQGRTWTYRITELVTVRKRDLPARAEQLYGQAGAHRLVLATCGGEFLGGADGYQDNRFAIAELVTRPW</sequence>
<dbReference type="InterPro" id="IPR005754">
    <property type="entry name" value="Sortase"/>
</dbReference>
<dbReference type="Proteomes" id="UP000517916">
    <property type="component" value="Unassembled WGS sequence"/>
</dbReference>
<keyword evidence="3" id="KW-1185">Reference proteome</keyword>
<protein>
    <recommendedName>
        <fullName evidence="4">Sortase family protein</fullName>
    </recommendedName>
</protein>
<dbReference type="RefSeq" id="WP_025355291.1">
    <property type="nucleotide sequence ID" value="NZ_BAAABQ010000056.1"/>
</dbReference>
<name>A0ABR6BKX8_9PSEU</name>
<organism evidence="2 3">
    <name type="scientific">Kutzneria viridogrisea</name>
    <dbReference type="NCBI Taxonomy" id="47990"/>
    <lineage>
        <taxon>Bacteria</taxon>
        <taxon>Bacillati</taxon>
        <taxon>Actinomycetota</taxon>
        <taxon>Actinomycetes</taxon>
        <taxon>Pseudonocardiales</taxon>
        <taxon>Pseudonocardiaceae</taxon>
        <taxon>Kutzneria</taxon>
    </lineage>
</organism>
<dbReference type="CDD" id="cd05829">
    <property type="entry name" value="Sortase_F"/>
    <property type="match status" value="1"/>
</dbReference>
<dbReference type="InterPro" id="IPR023365">
    <property type="entry name" value="Sortase_dom-sf"/>
</dbReference>
<proteinExistence type="predicted"/>
<gene>
    <name evidence="2" type="ORF">BC739_004762</name>
</gene>